<proteinExistence type="predicted"/>
<dbReference type="PANTHER" id="PTHR48080">
    <property type="entry name" value="D-GALACTONATE DEHYDRATASE-RELATED"/>
    <property type="match status" value="1"/>
</dbReference>
<dbReference type="EMBL" id="JASCXX010000019">
    <property type="protein sequence ID" value="MDI6450394.1"/>
    <property type="molecule type" value="Genomic_DNA"/>
</dbReference>
<dbReference type="InterPro" id="IPR013341">
    <property type="entry name" value="Mandelate_racemase_N_dom"/>
</dbReference>
<name>A0AAW6U3B9_9BACT</name>
<dbReference type="SUPFAM" id="SSF54826">
    <property type="entry name" value="Enolase N-terminal domain-like"/>
    <property type="match status" value="1"/>
</dbReference>
<dbReference type="InterPro" id="IPR036849">
    <property type="entry name" value="Enolase-like_C_sf"/>
</dbReference>
<dbReference type="InterPro" id="IPR029065">
    <property type="entry name" value="Enolase_C-like"/>
</dbReference>
<dbReference type="SMART" id="SM00922">
    <property type="entry name" value="MR_MLE"/>
    <property type="match status" value="1"/>
</dbReference>
<dbReference type="AlphaFoldDB" id="A0AAW6U3B9"/>
<keyword evidence="1" id="KW-0456">Lyase</keyword>
<dbReference type="InterPro" id="IPR013342">
    <property type="entry name" value="Mandelate_racemase_C"/>
</dbReference>
<accession>A0AAW6U3B9</accession>
<dbReference type="InterPro" id="IPR029017">
    <property type="entry name" value="Enolase-like_N"/>
</dbReference>
<comment type="caution">
    <text evidence="3">The sequence shown here is derived from an EMBL/GenBank/DDBJ whole genome shotgun (WGS) entry which is preliminary data.</text>
</comment>
<dbReference type="Gene3D" id="3.30.390.10">
    <property type="entry name" value="Enolase-like, N-terminal domain"/>
    <property type="match status" value="1"/>
</dbReference>
<dbReference type="PANTHER" id="PTHR48080:SF2">
    <property type="entry name" value="D-GALACTONATE DEHYDRATASE"/>
    <property type="match status" value="1"/>
</dbReference>
<evidence type="ECO:0000313" key="4">
    <source>
        <dbReference type="Proteomes" id="UP001431776"/>
    </source>
</evidence>
<organism evidence="3 4">
    <name type="scientific">Anaerobaca lacustris</name>
    <dbReference type="NCBI Taxonomy" id="3044600"/>
    <lineage>
        <taxon>Bacteria</taxon>
        <taxon>Pseudomonadati</taxon>
        <taxon>Planctomycetota</taxon>
        <taxon>Phycisphaerae</taxon>
        <taxon>Sedimentisphaerales</taxon>
        <taxon>Anaerobacaceae</taxon>
        <taxon>Anaerobaca</taxon>
    </lineage>
</organism>
<dbReference type="SUPFAM" id="SSF51604">
    <property type="entry name" value="Enolase C-terminal domain-like"/>
    <property type="match status" value="1"/>
</dbReference>
<feature type="domain" description="Mandelate racemase/muconate lactonizing enzyme C-terminal" evidence="2">
    <location>
        <begin position="152"/>
        <end position="281"/>
    </location>
</feature>
<dbReference type="Gene3D" id="3.20.20.120">
    <property type="entry name" value="Enolase-like C-terminal domain"/>
    <property type="match status" value="1"/>
</dbReference>
<protein>
    <submittedName>
        <fullName evidence="3">Mandelate racemase/muconate lactonizing enzyme family protein</fullName>
    </submittedName>
</protein>
<sequence>MGFAGLSLAGMVGAPIEEQIACATQNVRRSSSPSELRITDLRVAVVARAPMRCPLIRIDTNQGISGYGEVRDGASERYALMLKARLLRENPCDVERLFKKIRQFGHHGRQGGGVSGVEMALWDLAGKAYGVPVYQMLGGRYRDRVRLYADTPDGQVTGLKKRIEQGFTFLKYDCGIQTIRNVPGALAYPTRQTNWRGKHPFTAIQLSDKGAALMGERFAEVREVVGWTIPVASDHFGHIGVNSCIKLGKALQPYTLAWLEDMVPWEYTEMLKEIKNAIDVPLLTGEDIYTLDGGFKELIDERAVDMVHPDLATAGGILETKKIGDYAEQSGIAMPLHFAGTPVCFMANLHCAAATENFIALEHHSVDVDWWEDLVTGVDKPFHTDGFARVPDGPGLGIELNLDVIKEHLERGQELFAPTEEWNQDRSNDRLWS</sequence>
<evidence type="ECO:0000256" key="1">
    <source>
        <dbReference type="ARBA" id="ARBA00023239"/>
    </source>
</evidence>
<dbReference type="Pfam" id="PF13378">
    <property type="entry name" value="MR_MLE_C"/>
    <property type="match status" value="1"/>
</dbReference>
<dbReference type="SFLD" id="SFLDS00001">
    <property type="entry name" value="Enolase"/>
    <property type="match status" value="1"/>
</dbReference>
<dbReference type="SFLD" id="SFLDG00179">
    <property type="entry name" value="mandelate_racemase"/>
    <property type="match status" value="1"/>
</dbReference>
<keyword evidence="4" id="KW-1185">Reference proteome</keyword>
<evidence type="ECO:0000259" key="2">
    <source>
        <dbReference type="SMART" id="SM00922"/>
    </source>
</evidence>
<dbReference type="InterPro" id="IPR034593">
    <property type="entry name" value="DgoD-like"/>
</dbReference>
<dbReference type="RefSeq" id="WP_432212226.1">
    <property type="nucleotide sequence ID" value="NZ_JASCXX010000019.1"/>
</dbReference>
<dbReference type="Proteomes" id="UP001431776">
    <property type="component" value="Unassembled WGS sequence"/>
</dbReference>
<reference evidence="3" key="1">
    <citation type="submission" date="2023-05" db="EMBL/GenBank/DDBJ databases">
        <title>Anaerotaeda fermentans gen. nov., sp. nov., a novel anaerobic planctomycete of the new family within the order Sedimentisphaerales isolated from Taman Peninsula, Russia.</title>
        <authorList>
            <person name="Khomyakova M.A."/>
            <person name="Merkel A.Y."/>
            <person name="Slobodkin A.I."/>
        </authorList>
    </citation>
    <scope>NUCLEOTIDE SEQUENCE</scope>
    <source>
        <strain evidence="3">M17dextr</strain>
    </source>
</reference>
<dbReference type="GO" id="GO:0016829">
    <property type="term" value="F:lyase activity"/>
    <property type="evidence" value="ECO:0007669"/>
    <property type="project" value="UniProtKB-KW"/>
</dbReference>
<dbReference type="Pfam" id="PF02746">
    <property type="entry name" value="MR_MLE_N"/>
    <property type="match status" value="1"/>
</dbReference>
<evidence type="ECO:0000313" key="3">
    <source>
        <dbReference type="EMBL" id="MDI6450394.1"/>
    </source>
</evidence>
<gene>
    <name evidence="3" type="ORF">QJ522_15135</name>
</gene>
<dbReference type="CDD" id="cd03316">
    <property type="entry name" value="MR_like"/>
    <property type="match status" value="1"/>
</dbReference>